<evidence type="ECO:0000313" key="1">
    <source>
        <dbReference type="EMBL" id="KAJ9097896.1"/>
    </source>
</evidence>
<gene>
    <name evidence="1" type="primary">YME2</name>
    <name evidence="1" type="ORF">QFC19_006573</name>
</gene>
<organism evidence="1 2">
    <name type="scientific">Naganishia cerealis</name>
    <dbReference type="NCBI Taxonomy" id="610337"/>
    <lineage>
        <taxon>Eukaryota</taxon>
        <taxon>Fungi</taxon>
        <taxon>Dikarya</taxon>
        <taxon>Basidiomycota</taxon>
        <taxon>Agaricomycotina</taxon>
        <taxon>Tremellomycetes</taxon>
        <taxon>Filobasidiales</taxon>
        <taxon>Filobasidiaceae</taxon>
        <taxon>Naganishia</taxon>
    </lineage>
</organism>
<dbReference type="Proteomes" id="UP001241377">
    <property type="component" value="Unassembled WGS sequence"/>
</dbReference>
<evidence type="ECO:0000313" key="2">
    <source>
        <dbReference type="Proteomes" id="UP001241377"/>
    </source>
</evidence>
<comment type="caution">
    <text evidence="1">The sequence shown here is derived from an EMBL/GenBank/DDBJ whole genome shotgun (WGS) entry which is preliminary data.</text>
</comment>
<keyword evidence="2" id="KW-1185">Reference proteome</keyword>
<accession>A0ACC2VFP0</accession>
<protein>
    <submittedName>
        <fullName evidence="1">Mitochondrial escape protein 2</fullName>
    </submittedName>
</protein>
<reference evidence="1" key="1">
    <citation type="submission" date="2023-04" db="EMBL/GenBank/DDBJ databases">
        <title>Draft Genome sequencing of Naganishia species isolated from polar environments using Oxford Nanopore Technology.</title>
        <authorList>
            <person name="Leo P."/>
            <person name="Venkateswaran K."/>
        </authorList>
    </citation>
    <scope>NUCLEOTIDE SEQUENCE</scope>
    <source>
        <strain evidence="1">MNA-CCFEE 5261</strain>
    </source>
</reference>
<proteinExistence type="predicted"/>
<dbReference type="EMBL" id="JASBWR010000081">
    <property type="protein sequence ID" value="KAJ9097896.1"/>
    <property type="molecule type" value="Genomic_DNA"/>
</dbReference>
<name>A0ACC2VFP0_9TREE</name>
<sequence>MIRTFATIANRGPGIRLATLAASRNLGYSSGGRISSVRIEKLRFSPFRSSTSLRYTSDIQHVMQEADSLDVNNSVSNTGVLDYDRKNAVVLYFDHIYPFSVSRYSWKQYFTLLFPVNRCSEDDIRERVMNLSSTEKEPLPKDVRILELVPMRRDGGVFVKFQLPATMSARELVGLICQNTKENEQAYGERFLVGPLNKIWNHFPRCFQVKGTPWIEDLRRFPSVKLLVKFEGERLTEEELYVLFRRYGLIIDIAPGSGTEPAVIHFRKIRSAICAKNCVTGITLNSGNTVVHIQYLPLKRVNYITDFIGNHQRIAIPIILALLATAAVFIFDPIREWFIMQNVSHRHALDSYKDNKFLKLVSLPYEQVRRWIDLGYDYFDLKFGCDEEDEFGGEKGEAPNDLWSERYEKVKQLKLWIYENINTFIIVRGPKGSGKEELVLEHTLRDDPVLGNKLLYIDCEALVKSRSDNALIEATAQQLGYFPVFTWTNSISQFVDLGVQGLTGQKSGLSESKETQLKNMFGLTSLAIRKLALQDYAKYKKLVLRQRRRQQGDSTSEDILSEDEYLSQHPERKPVIVIDKFAGRADGDQDFIFKMISEWSAQLVQSNLAHVIILTHDVGSMLHLTSALPNQVMKLISLSDASQRLARHYVLNQLNKESQTQVNELDSCLEPLGGRMLDLQAFVRRMRSGEAPGDALEEMVSQASEQITTFFLLASLTQNSWSTAQVWLLIKLLAKQESISYETLCHDPLFKSPDSLSILSTLEKHDLISLISDKGVLNTVLTGRPLYKAAFRSLVEDPKIFRIYEEDLYNKLIALENAKIAKLEDEFAKLASVDARLVRNRLDYVLNKIVASTDKITDYEEKISGLSSKKSSWF</sequence>